<dbReference type="Pfam" id="PF15611">
    <property type="entry name" value="EH_Signature"/>
    <property type="match status" value="1"/>
</dbReference>
<dbReference type="EMBL" id="VXLD01000002">
    <property type="protein sequence ID" value="KAB1857823.1"/>
    <property type="molecule type" value="Genomic_DNA"/>
</dbReference>
<accession>A0A5N4WQ01</accession>
<reference evidence="2 3" key="1">
    <citation type="submission" date="2019-09" db="EMBL/GenBank/DDBJ databases">
        <title>Draft genome sequence of Acinetobacter tandoii W4-4-4 isolated from environmental water sample.</title>
        <authorList>
            <person name="Wee S.K."/>
            <person name="Yan B."/>
            <person name="Mustaffa S.B."/>
            <person name="Yap E.P.H."/>
        </authorList>
    </citation>
    <scope>NUCLEOTIDE SEQUENCE [LARGE SCALE GENOMIC DNA]</scope>
    <source>
        <strain evidence="2 3">W4-4-4</strain>
    </source>
</reference>
<sequence length="475" mass="55344">MSIEKLKLRLGQKLGDYSTDEVVHTKFVKPQRLIKTLYVLEQKFDDLENTIPLDEKIFRTISKLEHSGFNLFTRREWKNLAWALCKVIPGTRQKLIFGEIGKRIVDHFQQAGADLMGLVYFPLLYSYFALEDNDVKDKPAIWVQLRGILETHRSNIYKDLKRPKKWMNTLIDYPELLSDSPTKIFVNSFLKAQDSNDIQKDLESLKIAPNSWFWDDLIKSSIKSIITMSEKEYFKLISRFLKLAEQNVLYTNDILIALLERYARTSKRETVHEVLKHLALNQWGNPQYDSSAGWNNVNADTKRMVIQWFVRADLEAFFKLFSATADVNRFNYWIKFIDKISFSQIFLGPGALQSQHPQHKKFREFNKGRLKELMGSTASNNAFLLKIDNIYVVDFSDTGNACYAYNKLPYNDNSPRIYIGNLKNKNTVLFKNGWGDPTALSHSGDWESRFDEKLAEIGIFSTSRKDSLNSSRYKR</sequence>
<dbReference type="RefSeq" id="WP_151504041.1">
    <property type="nucleotide sequence ID" value="NZ_VXLD01000002.1"/>
</dbReference>
<evidence type="ECO:0000259" key="1">
    <source>
        <dbReference type="Pfam" id="PF15611"/>
    </source>
</evidence>
<dbReference type="AlphaFoldDB" id="A0A5N4WQ01"/>
<name>A0A5N4WQ01_9GAMM</name>
<feature type="domain" description="Zorya protein ZorC EH" evidence="1">
    <location>
        <begin position="113"/>
        <end position="451"/>
    </location>
</feature>
<evidence type="ECO:0000313" key="2">
    <source>
        <dbReference type="EMBL" id="KAB1857823.1"/>
    </source>
</evidence>
<dbReference type="Proteomes" id="UP000325788">
    <property type="component" value="Unassembled WGS sequence"/>
</dbReference>
<gene>
    <name evidence="2" type="ORF">F4W09_03530</name>
</gene>
<evidence type="ECO:0000313" key="3">
    <source>
        <dbReference type="Proteomes" id="UP000325788"/>
    </source>
</evidence>
<dbReference type="InterPro" id="IPR028943">
    <property type="entry name" value="ZorC_EH_Signature_dom"/>
</dbReference>
<organism evidence="2 3">
    <name type="scientific">Acinetobacter tandoii</name>
    <dbReference type="NCBI Taxonomy" id="202954"/>
    <lineage>
        <taxon>Bacteria</taxon>
        <taxon>Pseudomonadati</taxon>
        <taxon>Pseudomonadota</taxon>
        <taxon>Gammaproteobacteria</taxon>
        <taxon>Moraxellales</taxon>
        <taxon>Moraxellaceae</taxon>
        <taxon>Acinetobacter</taxon>
    </lineage>
</organism>
<protein>
    <recommendedName>
        <fullName evidence="1">Zorya protein ZorC EH domain-containing protein</fullName>
    </recommendedName>
</protein>
<comment type="caution">
    <text evidence="2">The sequence shown here is derived from an EMBL/GenBank/DDBJ whole genome shotgun (WGS) entry which is preliminary data.</text>
</comment>
<proteinExistence type="predicted"/>